<evidence type="ECO:0000256" key="10">
    <source>
        <dbReference type="ARBA" id="ARBA00023136"/>
    </source>
</evidence>
<organism evidence="13 14">
    <name type="scientific">Sphingomonas ginsenosidimutans</name>
    <dbReference type="NCBI Taxonomy" id="862134"/>
    <lineage>
        <taxon>Bacteria</taxon>
        <taxon>Pseudomonadati</taxon>
        <taxon>Pseudomonadota</taxon>
        <taxon>Alphaproteobacteria</taxon>
        <taxon>Sphingomonadales</taxon>
        <taxon>Sphingomonadaceae</taxon>
        <taxon>Sphingomonas</taxon>
    </lineage>
</organism>
<evidence type="ECO:0000256" key="5">
    <source>
        <dbReference type="ARBA" id="ARBA00022475"/>
    </source>
</evidence>
<dbReference type="InterPro" id="IPR020846">
    <property type="entry name" value="MFS_dom"/>
</dbReference>
<feature type="transmembrane region" description="Helical" evidence="11">
    <location>
        <begin position="344"/>
        <end position="364"/>
    </location>
</feature>
<reference evidence="13 14" key="1">
    <citation type="submission" date="2017-09" db="EMBL/GenBank/DDBJ databases">
        <title>Sphingomonas ginsenosidimutans KACC 14949, whole genome shotgun sequence.</title>
        <authorList>
            <person name="Feng G."/>
            <person name="Zhu H."/>
        </authorList>
    </citation>
    <scope>NUCLEOTIDE SEQUENCE [LARGE SCALE GENOMIC DNA]</scope>
    <source>
        <strain evidence="13 14">KACC 14949</strain>
    </source>
</reference>
<dbReference type="Proteomes" id="UP000218784">
    <property type="component" value="Unassembled WGS sequence"/>
</dbReference>
<comment type="subcellular location">
    <subcellularLocation>
        <location evidence="2">Cell inner membrane</location>
        <topology evidence="2">Multi-pass membrane protein</topology>
    </subcellularLocation>
</comment>
<comment type="function">
    <text evidence="1">Intake of glucose and galactose.</text>
</comment>
<dbReference type="InterPro" id="IPR036259">
    <property type="entry name" value="MFS_trans_sf"/>
</dbReference>
<evidence type="ECO:0000259" key="12">
    <source>
        <dbReference type="PROSITE" id="PS50850"/>
    </source>
</evidence>
<feature type="transmembrane region" description="Helical" evidence="11">
    <location>
        <begin position="166"/>
        <end position="193"/>
    </location>
</feature>
<gene>
    <name evidence="13" type="ORF">COA17_14210</name>
</gene>
<evidence type="ECO:0000256" key="4">
    <source>
        <dbReference type="ARBA" id="ARBA00022448"/>
    </source>
</evidence>
<feature type="transmembrane region" description="Helical" evidence="11">
    <location>
        <begin position="295"/>
        <end position="312"/>
    </location>
</feature>
<keyword evidence="6" id="KW-0997">Cell inner membrane</keyword>
<feature type="domain" description="Major facilitator superfamily (MFS) profile" evidence="12">
    <location>
        <begin position="26"/>
        <end position="432"/>
    </location>
</feature>
<feature type="transmembrane region" description="Helical" evidence="11">
    <location>
        <begin position="28"/>
        <end position="48"/>
    </location>
</feature>
<keyword evidence="9 11" id="KW-1133">Transmembrane helix</keyword>
<feature type="transmembrane region" description="Helical" evidence="11">
    <location>
        <begin position="95"/>
        <end position="112"/>
    </location>
</feature>
<dbReference type="PANTHER" id="PTHR43702">
    <property type="entry name" value="L-FUCOSE-PROTON SYMPORTER"/>
    <property type="match status" value="1"/>
</dbReference>
<evidence type="ECO:0000256" key="1">
    <source>
        <dbReference type="ARBA" id="ARBA00003321"/>
    </source>
</evidence>
<comment type="similarity">
    <text evidence="3">Belongs to the major facilitator superfamily. FHS transporter (TC 2.A.1.7) family.</text>
</comment>
<feature type="transmembrane region" description="Helical" evidence="11">
    <location>
        <begin position="376"/>
        <end position="397"/>
    </location>
</feature>
<feature type="transmembrane region" description="Helical" evidence="11">
    <location>
        <begin position="403"/>
        <end position="423"/>
    </location>
</feature>
<keyword evidence="5" id="KW-1003">Cell membrane</keyword>
<evidence type="ECO:0000256" key="9">
    <source>
        <dbReference type="ARBA" id="ARBA00022989"/>
    </source>
</evidence>
<dbReference type="Pfam" id="PF07690">
    <property type="entry name" value="MFS_1"/>
    <property type="match status" value="1"/>
</dbReference>
<evidence type="ECO:0000256" key="3">
    <source>
        <dbReference type="ARBA" id="ARBA00009120"/>
    </source>
</evidence>
<keyword evidence="7" id="KW-0762">Sugar transport</keyword>
<keyword evidence="4" id="KW-0813">Transport</keyword>
<feature type="transmembrane region" description="Helical" evidence="11">
    <location>
        <begin position="205"/>
        <end position="223"/>
    </location>
</feature>
<feature type="transmembrane region" description="Helical" evidence="11">
    <location>
        <begin position="319"/>
        <end position="338"/>
    </location>
</feature>
<accession>A0A2A4HTI7</accession>
<dbReference type="Gene3D" id="1.20.1250.20">
    <property type="entry name" value="MFS general substrate transporter like domains"/>
    <property type="match status" value="2"/>
</dbReference>
<dbReference type="SUPFAM" id="SSF103473">
    <property type="entry name" value="MFS general substrate transporter"/>
    <property type="match status" value="1"/>
</dbReference>
<dbReference type="GO" id="GO:0055056">
    <property type="term" value="F:D-glucose transmembrane transporter activity"/>
    <property type="evidence" value="ECO:0007669"/>
    <property type="project" value="InterPro"/>
</dbReference>
<feature type="transmembrane region" description="Helical" evidence="11">
    <location>
        <begin position="251"/>
        <end position="275"/>
    </location>
</feature>
<dbReference type="GO" id="GO:0005886">
    <property type="term" value="C:plasma membrane"/>
    <property type="evidence" value="ECO:0007669"/>
    <property type="project" value="UniProtKB-SubCell"/>
</dbReference>
<evidence type="ECO:0000256" key="2">
    <source>
        <dbReference type="ARBA" id="ARBA00004429"/>
    </source>
</evidence>
<dbReference type="PANTHER" id="PTHR43702:SF3">
    <property type="entry name" value="PROTEIN TSGA"/>
    <property type="match status" value="1"/>
</dbReference>
<sequence length="432" mass="44910">MRLMHVNTTNAAAAGDAQHGYDAPDLRVFVFALFFIFGGITSLNDIIIPKLKELFTLDHATAMLVQTAFFLAYALFSLPAAAIVRRFGYMRTASIGLVTMTAGCLLFIPASANAAFGMFLFALFVLGAGITIVQVVANPLISLLGKPQTASSRLTFAQAFNSLGTTLFPLAGSALILGGLANVSAATLTGAALDAYRAESSRTIVHTYLGLAVALLVIAAVVWTRRNRLQEEQDHEGSILRAFTLLARPRFAVGVLCIFLYVGAEVSIGSLIVNYLMQPSVMGLADKAAGDHVPFYWGGALLGRFVGAWVLTKVSPGKVLATVAVGAIVLIAISANTAGFVSGWSLLAIGLMNAIMFPTIFSLASEGLGKRAAEGSGVIATAIVGGAVVPYMTGALADATHSLQLALVLPAACYAVIAGYGVFARKSAVAVG</sequence>
<feature type="transmembrane region" description="Helical" evidence="11">
    <location>
        <begin position="118"/>
        <end position="145"/>
    </location>
</feature>
<dbReference type="CDD" id="cd17394">
    <property type="entry name" value="MFS_FucP_like"/>
    <property type="match status" value="1"/>
</dbReference>
<proteinExistence type="inferred from homology"/>
<feature type="transmembrane region" description="Helical" evidence="11">
    <location>
        <begin position="60"/>
        <end position="83"/>
    </location>
</feature>
<keyword evidence="14" id="KW-1185">Reference proteome</keyword>
<comment type="caution">
    <text evidence="13">The sequence shown here is derived from an EMBL/GenBank/DDBJ whole genome shotgun (WGS) entry which is preliminary data.</text>
</comment>
<dbReference type="EMBL" id="NWVD01000007">
    <property type="protein sequence ID" value="PCG08212.1"/>
    <property type="molecule type" value="Genomic_DNA"/>
</dbReference>
<name>A0A2A4HTI7_9SPHN</name>
<keyword evidence="10 11" id="KW-0472">Membrane</keyword>
<dbReference type="PROSITE" id="PS50850">
    <property type="entry name" value="MFS"/>
    <property type="match status" value="1"/>
</dbReference>
<evidence type="ECO:0000256" key="11">
    <source>
        <dbReference type="SAM" id="Phobius"/>
    </source>
</evidence>
<evidence type="ECO:0000256" key="6">
    <source>
        <dbReference type="ARBA" id="ARBA00022519"/>
    </source>
</evidence>
<dbReference type="InterPro" id="IPR011701">
    <property type="entry name" value="MFS"/>
</dbReference>
<dbReference type="InterPro" id="IPR050375">
    <property type="entry name" value="MFS_TsgA-like"/>
</dbReference>
<dbReference type="GO" id="GO:0005354">
    <property type="term" value="F:galactose transmembrane transporter activity"/>
    <property type="evidence" value="ECO:0007669"/>
    <property type="project" value="InterPro"/>
</dbReference>
<evidence type="ECO:0000256" key="7">
    <source>
        <dbReference type="ARBA" id="ARBA00022597"/>
    </source>
</evidence>
<dbReference type="InterPro" id="IPR005964">
    <property type="entry name" value="Glc/Gal_transptr_bac"/>
</dbReference>
<evidence type="ECO:0000313" key="13">
    <source>
        <dbReference type="EMBL" id="PCG08212.1"/>
    </source>
</evidence>
<keyword evidence="8 11" id="KW-0812">Transmembrane</keyword>
<protein>
    <submittedName>
        <fullName evidence="13">Glucose/galactose MFS transporter</fullName>
    </submittedName>
</protein>
<dbReference type="AlphaFoldDB" id="A0A2A4HTI7"/>
<dbReference type="NCBIfam" id="TIGR01272">
    <property type="entry name" value="gluP"/>
    <property type="match status" value="1"/>
</dbReference>
<evidence type="ECO:0000313" key="14">
    <source>
        <dbReference type="Proteomes" id="UP000218784"/>
    </source>
</evidence>
<dbReference type="GO" id="GO:1904659">
    <property type="term" value="P:D-glucose transmembrane transport"/>
    <property type="evidence" value="ECO:0007669"/>
    <property type="project" value="InterPro"/>
</dbReference>
<evidence type="ECO:0000256" key="8">
    <source>
        <dbReference type="ARBA" id="ARBA00022692"/>
    </source>
</evidence>